<accession>Q5N7V4</accession>
<dbReference type="EMBL" id="AP003415">
    <property type="protein sequence ID" value="BAD82301.1"/>
    <property type="molecule type" value="Genomic_DNA"/>
</dbReference>
<protein>
    <submittedName>
        <fullName evidence="3">Uncharacterized protein</fullName>
    </submittedName>
</protein>
<dbReference type="EMBL" id="AP003442">
    <property type="protein sequence ID" value="BAD82477.1"/>
    <property type="molecule type" value="Genomic_DNA"/>
</dbReference>
<gene>
    <name evidence="3" type="ORF">B1096A10.45</name>
    <name evidence="2" type="ORF">OJ1402_H07.6</name>
</gene>
<dbReference type="Proteomes" id="UP000000763">
    <property type="component" value="Chromosome 1"/>
</dbReference>
<reference evidence="3" key="1">
    <citation type="journal article" date="2002" name="Nature">
        <title>The genome sequence and structure of rice chromosome 1.</title>
        <authorList>
            <person name="Sasaki T."/>
            <person name="Matsumoto T."/>
            <person name="Yamamoto K."/>
            <person name="Sakata K."/>
            <person name="Baba T."/>
            <person name="Katayose Y."/>
            <person name="Wu J."/>
            <person name="Niimura Y."/>
            <person name="Cheng Z."/>
            <person name="Nagamura Y."/>
            <person name="Antonio B.A."/>
            <person name="Kanamori H."/>
            <person name="Hosokawa S."/>
            <person name="Masukawa M."/>
            <person name="Arikawa K."/>
            <person name="Chiden Y."/>
            <person name="Hayashi M."/>
            <person name="Okamoto M."/>
            <person name="Ando T."/>
            <person name="Aoki H."/>
            <person name="Arita K."/>
            <person name="Hamada M."/>
            <person name="Harada C."/>
            <person name="Hijishita S."/>
            <person name="Honda M."/>
            <person name="Ichikawa Y."/>
            <person name="Idonuma A."/>
            <person name="Iijima M."/>
            <person name="Ikeda M."/>
            <person name="Ikeno M."/>
            <person name="Itoh S."/>
            <person name="Itoh T."/>
            <person name="Itoh Y."/>
            <person name="Itoh Y."/>
            <person name="Iwabuchi A."/>
            <person name="Kamiya K."/>
            <person name="Karasawa W."/>
            <person name="Katagiri S."/>
            <person name="Kikuta A."/>
            <person name="Kobayashi N."/>
            <person name="Kono I."/>
            <person name="Machita K."/>
            <person name="Maehara T."/>
            <person name="Mizuno H."/>
            <person name="Mizubayashi T."/>
            <person name="Mukai Y."/>
            <person name="Nagasaki H."/>
            <person name="Nakashima M."/>
            <person name="Nakama Y."/>
            <person name="Nakamichi Y."/>
            <person name="Nakamura M."/>
            <person name="Namiki N."/>
            <person name="Negishi M."/>
            <person name="Ohta I."/>
            <person name="Ono N."/>
            <person name="Saji S."/>
            <person name="Sakai K."/>
            <person name="Shibata M."/>
            <person name="Shimokawa T."/>
            <person name="Shomura A."/>
            <person name="Song J."/>
            <person name="Takazaki Y."/>
            <person name="Terasawa K."/>
            <person name="Tsuji K."/>
            <person name="Waki K."/>
            <person name="Yamagata H."/>
            <person name="Yamane H."/>
            <person name="Yoshiki S."/>
            <person name="Yoshihara R."/>
            <person name="Yukawa K."/>
            <person name="Zhong H."/>
            <person name="Iwama H."/>
            <person name="Endo T."/>
            <person name="Ito H."/>
            <person name="Hahn J.H."/>
            <person name="Kim H.I."/>
            <person name="Eun M.Y."/>
            <person name="Yano M."/>
            <person name="Jiang J."/>
            <person name="Gojobori T."/>
        </authorList>
    </citation>
    <scope>NUCLEOTIDE SEQUENCE</scope>
</reference>
<feature type="region of interest" description="Disordered" evidence="1">
    <location>
        <begin position="30"/>
        <end position="60"/>
    </location>
</feature>
<evidence type="ECO:0000313" key="3">
    <source>
        <dbReference type="EMBL" id="BAD82477.1"/>
    </source>
</evidence>
<evidence type="ECO:0000313" key="4">
    <source>
        <dbReference type="Proteomes" id="UP000000763"/>
    </source>
</evidence>
<dbReference type="AlphaFoldDB" id="Q5N7V4"/>
<feature type="compositionally biased region" description="Basic residues" evidence="1">
    <location>
        <begin position="38"/>
        <end position="60"/>
    </location>
</feature>
<name>Q5N7V4_ORYSJ</name>
<organism evidence="3">
    <name type="scientific">Oryza sativa subsp. japonica</name>
    <name type="common">Rice</name>
    <dbReference type="NCBI Taxonomy" id="39947"/>
    <lineage>
        <taxon>Eukaryota</taxon>
        <taxon>Viridiplantae</taxon>
        <taxon>Streptophyta</taxon>
        <taxon>Embryophyta</taxon>
        <taxon>Tracheophyta</taxon>
        <taxon>Spermatophyta</taxon>
        <taxon>Magnoliopsida</taxon>
        <taxon>Liliopsida</taxon>
        <taxon>Poales</taxon>
        <taxon>Poaceae</taxon>
        <taxon>BOP clade</taxon>
        <taxon>Oryzoideae</taxon>
        <taxon>Oryzeae</taxon>
        <taxon>Oryzinae</taxon>
        <taxon>Oryza</taxon>
        <taxon>Oryza sativa</taxon>
    </lineage>
</organism>
<sequence length="60" mass="6624">MRGGRRVWRRGLPALTAKLKAVGAAVALDSAEAGQHASARHAKRRRQERVSRGGHRREGR</sequence>
<reference evidence="4" key="3">
    <citation type="journal article" date="2008" name="Nucleic Acids Res.">
        <title>The rice annotation project database (RAP-DB): 2008 update.</title>
        <authorList>
            <consortium name="The rice annotation project (RAP)"/>
        </authorList>
    </citation>
    <scope>GENOME REANNOTATION</scope>
    <source>
        <strain evidence="4">cv. Nipponbare</strain>
    </source>
</reference>
<proteinExistence type="predicted"/>
<evidence type="ECO:0000313" key="2">
    <source>
        <dbReference type="EMBL" id="BAD82301.1"/>
    </source>
</evidence>
<evidence type="ECO:0000256" key="1">
    <source>
        <dbReference type="SAM" id="MobiDB-lite"/>
    </source>
</evidence>
<reference evidence="4" key="2">
    <citation type="journal article" date="2005" name="Nature">
        <title>The map-based sequence of the rice genome.</title>
        <authorList>
            <consortium name="International rice genome sequencing project (IRGSP)"/>
            <person name="Matsumoto T."/>
            <person name="Wu J."/>
            <person name="Kanamori H."/>
            <person name="Katayose Y."/>
            <person name="Fujisawa M."/>
            <person name="Namiki N."/>
            <person name="Mizuno H."/>
            <person name="Yamamoto K."/>
            <person name="Antonio B.A."/>
            <person name="Baba T."/>
            <person name="Sakata K."/>
            <person name="Nagamura Y."/>
            <person name="Aoki H."/>
            <person name="Arikawa K."/>
            <person name="Arita K."/>
            <person name="Bito T."/>
            <person name="Chiden Y."/>
            <person name="Fujitsuka N."/>
            <person name="Fukunaka R."/>
            <person name="Hamada M."/>
            <person name="Harada C."/>
            <person name="Hayashi A."/>
            <person name="Hijishita S."/>
            <person name="Honda M."/>
            <person name="Hosokawa S."/>
            <person name="Ichikawa Y."/>
            <person name="Idonuma A."/>
            <person name="Iijima M."/>
            <person name="Ikeda M."/>
            <person name="Ikeno M."/>
            <person name="Ito K."/>
            <person name="Ito S."/>
            <person name="Ito T."/>
            <person name="Ito Y."/>
            <person name="Ito Y."/>
            <person name="Iwabuchi A."/>
            <person name="Kamiya K."/>
            <person name="Karasawa W."/>
            <person name="Kurita K."/>
            <person name="Katagiri S."/>
            <person name="Kikuta A."/>
            <person name="Kobayashi H."/>
            <person name="Kobayashi N."/>
            <person name="Machita K."/>
            <person name="Maehara T."/>
            <person name="Masukawa M."/>
            <person name="Mizubayashi T."/>
            <person name="Mukai Y."/>
            <person name="Nagasaki H."/>
            <person name="Nagata Y."/>
            <person name="Naito S."/>
            <person name="Nakashima M."/>
            <person name="Nakama Y."/>
            <person name="Nakamichi Y."/>
            <person name="Nakamura M."/>
            <person name="Meguro A."/>
            <person name="Negishi M."/>
            <person name="Ohta I."/>
            <person name="Ohta T."/>
            <person name="Okamoto M."/>
            <person name="Ono N."/>
            <person name="Saji S."/>
            <person name="Sakaguchi M."/>
            <person name="Sakai K."/>
            <person name="Shibata M."/>
            <person name="Shimokawa T."/>
            <person name="Song J."/>
            <person name="Takazaki Y."/>
            <person name="Terasawa K."/>
            <person name="Tsugane M."/>
            <person name="Tsuji K."/>
            <person name="Ueda S."/>
            <person name="Waki K."/>
            <person name="Yamagata H."/>
            <person name="Yamamoto M."/>
            <person name="Yamamoto S."/>
            <person name="Yamane H."/>
            <person name="Yoshiki S."/>
            <person name="Yoshihara R."/>
            <person name="Yukawa K."/>
            <person name="Zhong H."/>
            <person name="Yano M."/>
            <person name="Yuan Q."/>
            <person name="Ouyang S."/>
            <person name="Liu J."/>
            <person name="Jones K.M."/>
            <person name="Gansberger K."/>
            <person name="Moffat K."/>
            <person name="Hill J."/>
            <person name="Bera J."/>
            <person name="Fadrosh D."/>
            <person name="Jin S."/>
            <person name="Johri S."/>
            <person name="Kim M."/>
            <person name="Overton L."/>
            <person name="Reardon M."/>
            <person name="Tsitrin T."/>
            <person name="Vuong H."/>
            <person name="Weaver B."/>
            <person name="Ciecko A."/>
            <person name="Tallon L."/>
            <person name="Jackson J."/>
            <person name="Pai G."/>
            <person name="Aken S.V."/>
            <person name="Utterback T."/>
            <person name="Reidmuller S."/>
            <person name="Feldblyum T."/>
            <person name="Hsiao J."/>
            <person name="Zismann V."/>
            <person name="Iobst S."/>
            <person name="de Vazeille A.R."/>
            <person name="Buell C.R."/>
            <person name="Ying K."/>
            <person name="Li Y."/>
            <person name="Lu T."/>
            <person name="Huang Y."/>
            <person name="Zhao Q."/>
            <person name="Feng Q."/>
            <person name="Zhang L."/>
            <person name="Zhu J."/>
            <person name="Weng Q."/>
            <person name="Mu J."/>
            <person name="Lu Y."/>
            <person name="Fan D."/>
            <person name="Liu Y."/>
            <person name="Guan J."/>
            <person name="Zhang Y."/>
            <person name="Yu S."/>
            <person name="Liu X."/>
            <person name="Zhang Y."/>
            <person name="Hong G."/>
            <person name="Han B."/>
            <person name="Choisne N."/>
            <person name="Demange N."/>
            <person name="Orjeda G."/>
            <person name="Samain S."/>
            <person name="Cattolico L."/>
            <person name="Pelletier E."/>
            <person name="Couloux A."/>
            <person name="Segurens B."/>
            <person name="Wincker P."/>
            <person name="D'Hont A."/>
            <person name="Scarpelli C."/>
            <person name="Weissenbach J."/>
            <person name="Salanoubat M."/>
            <person name="Quetier F."/>
            <person name="Yu Y."/>
            <person name="Kim H.R."/>
            <person name="Rambo T."/>
            <person name="Currie J."/>
            <person name="Collura K."/>
            <person name="Luo M."/>
            <person name="Yang T."/>
            <person name="Ammiraju J.S.S."/>
            <person name="Engler F."/>
            <person name="Soderlund C."/>
            <person name="Wing R.A."/>
            <person name="Palmer L.E."/>
            <person name="de la Bastide M."/>
            <person name="Spiegel L."/>
            <person name="Nascimento L."/>
            <person name="Zutavern T."/>
            <person name="O'Shaughnessy A."/>
            <person name="Dike S."/>
            <person name="Dedhia N."/>
            <person name="Preston R."/>
            <person name="Balija V."/>
            <person name="McCombie W.R."/>
            <person name="Chow T."/>
            <person name="Chen H."/>
            <person name="Chung M."/>
            <person name="Chen C."/>
            <person name="Shaw J."/>
            <person name="Wu H."/>
            <person name="Hsiao K."/>
            <person name="Chao Y."/>
            <person name="Chu M."/>
            <person name="Cheng C."/>
            <person name="Hour A."/>
            <person name="Lee P."/>
            <person name="Lin S."/>
            <person name="Lin Y."/>
            <person name="Liou J."/>
            <person name="Liu S."/>
            <person name="Hsing Y."/>
            <person name="Raghuvanshi S."/>
            <person name="Mohanty A."/>
            <person name="Bharti A.K."/>
            <person name="Gaur A."/>
            <person name="Gupta V."/>
            <person name="Kumar D."/>
            <person name="Ravi V."/>
            <person name="Vij S."/>
            <person name="Kapur A."/>
            <person name="Khurana P."/>
            <person name="Khurana P."/>
            <person name="Khurana J.P."/>
            <person name="Tyagi A.K."/>
            <person name="Gaikwad K."/>
            <person name="Singh A."/>
            <person name="Dalal V."/>
            <person name="Srivastava S."/>
            <person name="Dixit A."/>
            <person name="Pal A.K."/>
            <person name="Ghazi I.A."/>
            <person name="Yadav M."/>
            <person name="Pandit A."/>
            <person name="Bhargava A."/>
            <person name="Sureshbabu K."/>
            <person name="Batra K."/>
            <person name="Sharma T.R."/>
            <person name="Mohapatra T."/>
            <person name="Singh N.K."/>
            <person name="Messing J."/>
            <person name="Nelson A.B."/>
            <person name="Fuks G."/>
            <person name="Kavchok S."/>
            <person name="Keizer G."/>
            <person name="Linton E."/>
            <person name="Llaca V."/>
            <person name="Song R."/>
            <person name="Tanyolac B."/>
            <person name="Young S."/>
            <person name="Ho-Il K."/>
            <person name="Hahn J.H."/>
            <person name="Sangsakoo G."/>
            <person name="Vanavichit A."/>
            <person name="de Mattos Luiz.A.T."/>
            <person name="Zimmer P.D."/>
            <person name="Malone G."/>
            <person name="Dellagostin O."/>
            <person name="de Oliveira A.C."/>
            <person name="Bevan M."/>
            <person name="Bancroft I."/>
            <person name="Minx P."/>
            <person name="Cordum H."/>
            <person name="Wilson R."/>
            <person name="Cheng Z."/>
            <person name="Jin W."/>
            <person name="Jiang J."/>
            <person name="Leong S.A."/>
            <person name="Iwama H."/>
            <person name="Gojobori T."/>
            <person name="Itoh T."/>
            <person name="Niimura Y."/>
            <person name="Fujii Y."/>
            <person name="Habara T."/>
            <person name="Sakai H."/>
            <person name="Sato Y."/>
            <person name="Wilson G."/>
            <person name="Kumar K."/>
            <person name="McCouch S."/>
            <person name="Juretic N."/>
            <person name="Hoen D."/>
            <person name="Wright S."/>
            <person name="Bruskiewich R."/>
            <person name="Bureau T."/>
            <person name="Miyao A."/>
            <person name="Hirochika H."/>
            <person name="Nishikawa T."/>
            <person name="Kadowaki K."/>
            <person name="Sugiura M."/>
            <person name="Burr B."/>
            <person name="Sasaki T."/>
        </authorList>
    </citation>
    <scope>NUCLEOTIDE SEQUENCE [LARGE SCALE GENOMIC DNA]</scope>
    <source>
        <strain evidence="4">cv. Nipponbare</strain>
    </source>
</reference>
<dbReference type="Proteomes" id="UP000817658">
    <property type="component" value="Chromosome 1"/>
</dbReference>